<feature type="domain" description="PKD" evidence="6">
    <location>
        <begin position="670"/>
        <end position="717"/>
    </location>
</feature>
<gene>
    <name evidence="8" type="ORF">IPP15_17910</name>
</gene>
<dbReference type="Pfam" id="PF18911">
    <property type="entry name" value="PKD_4"/>
    <property type="match status" value="7"/>
</dbReference>
<dbReference type="Gene3D" id="2.60.40.10">
    <property type="entry name" value="Immunoglobulins"/>
    <property type="match status" value="10"/>
</dbReference>
<keyword evidence="3" id="KW-0677">Repeat</keyword>
<dbReference type="InterPro" id="IPR022409">
    <property type="entry name" value="PKD/Chitinase_dom"/>
</dbReference>
<reference evidence="8 9" key="1">
    <citation type="submission" date="2020-10" db="EMBL/GenBank/DDBJ databases">
        <title>Connecting structure to function with the recovery of over 1000 high-quality activated sludge metagenome-assembled genomes encoding full-length rRNA genes using long-read sequencing.</title>
        <authorList>
            <person name="Singleton C.M."/>
            <person name="Petriglieri F."/>
            <person name="Kristensen J.M."/>
            <person name="Kirkegaard R.H."/>
            <person name="Michaelsen T.Y."/>
            <person name="Andersen M.H."/>
            <person name="Karst S.M."/>
            <person name="Dueholm M.S."/>
            <person name="Nielsen P.H."/>
            <person name="Albertsen M."/>
        </authorList>
    </citation>
    <scope>NUCLEOTIDE SEQUENCE [LARGE SCALE GENOMIC DNA]</scope>
    <source>
        <strain evidence="8">Ribe_18-Q3-R11-54_MAXAC.273</strain>
    </source>
</reference>
<dbReference type="InterPro" id="IPR000601">
    <property type="entry name" value="PKD_dom"/>
</dbReference>
<feature type="domain" description="PKD" evidence="6">
    <location>
        <begin position="1147"/>
        <end position="1195"/>
    </location>
</feature>
<feature type="domain" description="PKD" evidence="6">
    <location>
        <begin position="721"/>
        <end position="801"/>
    </location>
</feature>
<feature type="domain" description="PKD" evidence="6">
    <location>
        <begin position="832"/>
        <end position="883"/>
    </location>
</feature>
<dbReference type="Proteomes" id="UP000808337">
    <property type="component" value="Unassembled WGS sequence"/>
</dbReference>
<proteinExistence type="predicted"/>
<evidence type="ECO:0000259" key="6">
    <source>
        <dbReference type="PROSITE" id="PS50093"/>
    </source>
</evidence>
<protein>
    <submittedName>
        <fullName evidence="8">PKD domain-containing protein</fullName>
    </submittedName>
</protein>
<dbReference type="InterPro" id="IPR024079">
    <property type="entry name" value="MetalloPept_cat_dom_sf"/>
</dbReference>
<evidence type="ECO:0000256" key="2">
    <source>
        <dbReference type="ARBA" id="ARBA00022692"/>
    </source>
</evidence>
<dbReference type="SUPFAM" id="SSF55486">
    <property type="entry name" value="Metalloproteases ('zincins'), catalytic domain"/>
    <property type="match status" value="1"/>
</dbReference>
<dbReference type="PANTHER" id="PTHR46730:SF1">
    <property type="entry name" value="PLAT DOMAIN-CONTAINING PROTEIN"/>
    <property type="match status" value="1"/>
</dbReference>
<dbReference type="GO" id="GO:0006816">
    <property type="term" value="P:calcium ion transport"/>
    <property type="evidence" value="ECO:0007669"/>
    <property type="project" value="TreeGrafter"/>
</dbReference>
<feature type="domain" description="PKD" evidence="6">
    <location>
        <begin position="880"/>
        <end position="965"/>
    </location>
</feature>
<evidence type="ECO:0000256" key="5">
    <source>
        <dbReference type="ARBA" id="ARBA00023136"/>
    </source>
</evidence>
<dbReference type="PROSITE" id="PS50093">
    <property type="entry name" value="PKD"/>
    <property type="match status" value="10"/>
</dbReference>
<comment type="caution">
    <text evidence="8">The sequence shown here is derived from an EMBL/GenBank/DDBJ whole genome shotgun (WGS) entry which is preliminary data.</text>
</comment>
<keyword evidence="5" id="KW-0472">Membrane</keyword>
<dbReference type="CDD" id="cd00146">
    <property type="entry name" value="PKD"/>
    <property type="match status" value="9"/>
</dbReference>
<dbReference type="PANTHER" id="PTHR46730">
    <property type="entry name" value="POLYCYSTIN-1"/>
    <property type="match status" value="1"/>
</dbReference>
<dbReference type="Pfam" id="PF00801">
    <property type="entry name" value="PKD"/>
    <property type="match status" value="2"/>
</dbReference>
<dbReference type="Gene3D" id="3.40.390.10">
    <property type="entry name" value="Collagenase (Catalytic Domain)"/>
    <property type="match status" value="1"/>
</dbReference>
<dbReference type="EMBL" id="JADKGY010000029">
    <property type="protein sequence ID" value="MBK9984217.1"/>
    <property type="molecule type" value="Genomic_DNA"/>
</dbReference>
<dbReference type="InterPro" id="IPR001590">
    <property type="entry name" value="Peptidase_M12B"/>
</dbReference>
<dbReference type="InterPro" id="IPR026444">
    <property type="entry name" value="Secre_tail"/>
</dbReference>
<keyword evidence="2" id="KW-0812">Transmembrane</keyword>
<evidence type="ECO:0000313" key="8">
    <source>
        <dbReference type="EMBL" id="MBK9984217.1"/>
    </source>
</evidence>
<dbReference type="InterPro" id="IPR035986">
    <property type="entry name" value="PKD_dom_sf"/>
</dbReference>
<name>A0A9D7SYC6_9BACT</name>
<feature type="domain" description="PKD" evidence="6">
    <location>
        <begin position="1039"/>
        <end position="1110"/>
    </location>
</feature>
<evidence type="ECO:0000256" key="1">
    <source>
        <dbReference type="ARBA" id="ARBA00004141"/>
    </source>
</evidence>
<evidence type="ECO:0000313" key="9">
    <source>
        <dbReference type="Proteomes" id="UP000808337"/>
    </source>
</evidence>
<feature type="domain" description="Peptidase M12B" evidence="7">
    <location>
        <begin position="213"/>
        <end position="398"/>
    </location>
</feature>
<evidence type="ECO:0000256" key="3">
    <source>
        <dbReference type="ARBA" id="ARBA00022737"/>
    </source>
</evidence>
<keyword evidence="4" id="KW-1133">Transmembrane helix</keyword>
<dbReference type="GO" id="GO:0004222">
    <property type="term" value="F:metalloendopeptidase activity"/>
    <property type="evidence" value="ECO:0007669"/>
    <property type="project" value="InterPro"/>
</dbReference>
<accession>A0A9D7SYC6</accession>
<dbReference type="Pfam" id="PF01421">
    <property type="entry name" value="Reprolysin"/>
    <property type="match status" value="1"/>
</dbReference>
<dbReference type="SUPFAM" id="SSF49299">
    <property type="entry name" value="PKD domain"/>
    <property type="match status" value="10"/>
</dbReference>
<organism evidence="8 9">
    <name type="scientific">Candidatus Opimibacter skivensis</name>
    <dbReference type="NCBI Taxonomy" id="2982028"/>
    <lineage>
        <taxon>Bacteria</taxon>
        <taxon>Pseudomonadati</taxon>
        <taxon>Bacteroidota</taxon>
        <taxon>Saprospiria</taxon>
        <taxon>Saprospirales</taxon>
        <taxon>Saprospiraceae</taxon>
        <taxon>Candidatus Opimibacter</taxon>
    </lineage>
</organism>
<evidence type="ECO:0000256" key="4">
    <source>
        <dbReference type="ARBA" id="ARBA00022989"/>
    </source>
</evidence>
<sequence>MRNTHLRVFSICSLLSLFILASSFGQSKIRFNVQRATPSEDAAYRKEFKSYKIGTFDAKATSDMLRSKDDHDAIELQVENKTFAFDLHAHDLRTPNFRLTVQDENGVRDLPAGPNTTYYGYTDIGNHAVRITADDNFFYALIIEANDEFYIEPAYDIVPTADPSQYIMYWKSDVLTRTTNNACGVRNAPQHIITPDEDNTSPENLNRSRDLCKTVQIALVDDHLMYIKYGSSIPNVTNHNMGVINNVQANYDTEFNPDFVFSVTQVYVSTGTDPWTNSTDPNLLLDDFTNWGPSHLSTHDVASLWTNRDFNSNVIGLAWVEAVCTSVRYNVLQDFTTDAQLLRVLQAHELGHNFGANHDSGGGFIMSPSVSNTNTWSAQSITAVNNYIGTVNCLSSCSAPAAPIAEFNSDNTDGCVVFTVHFFDQSQNSPTSWLWTLPGGTPATSTLQNPTVAYNTAGSYNVTLKATNAQGMNTITKTNYITVGDDPVSDFDFTQNGLVVTFQNLSVGATSYLWNFGDGNTSTQTNPVHTYNQDGTYNVKLTAINDCGSDITTITIVIITPPIAAFDAAPTEGCPPMEVEFFNLSSTNADSYQWNFPGGSPPSSNSFEPTVVYETPGTFNVTLTVSNDAGDDVLTKTNFITVYPQPASTFTSTVNGLQVTFSSLGSVGDTYLWNFGDGQTSTAHNPTHIYAIGGNYTVTLTMTNNCGSNVHTSTVSLAGTPVAAFTSDVVSGCAPLVVHYINQSVGTVTLISWTFQGGTPSSSNQANPVVTYNAPGTYDVTLTVTNNAGSDDLFMNNYVTVFPETVSDFVFNINGPQVNFFNQSSQSTGSGWSFGDGDVSDEDNPVHVYSADGTYTVYLVSSGLCGNDTSSAVITISTPPTAHFTFSQNGTCAPATVQYANQSSANTTSVEWTFPGGTPSTSTQLNPLVTYNTAGTYDATMIAHSAAGADTFTLSQIVTIGEATVASFLISTNGQTVNFENQSTGGDTYLWLFGDGQTSTETNPSHTYAAFGTYTISLISSNECNDDTMTIEIVLSTIPNAFFSYDVHSGCAPMTVQFFDQSQNNPTAWLWTFAGGDPATSPFQNPSVTYNVPGNYTVTLRVENSQGADVLILMDLINIAGPPDATFDHVVNGNLVTLFYPGMDYDSIRWDFGDGRTDTSLNPTVDYSNSAQYIISLVVYNACGIDTQSVTVNIEGSATNDPSENDSHWQVRPNPFGDKFSIYGEPLKNGSMTISLLDINGKLISKQDWNYASGPSSIDLSADQLPSGIILVQLQDGNVPVILKAVHQ</sequence>
<comment type="subcellular location">
    <subcellularLocation>
        <location evidence="1">Membrane</location>
        <topology evidence="1">Multi-pass membrane protein</topology>
    </subcellularLocation>
</comment>
<feature type="domain" description="PKD" evidence="6">
    <location>
        <begin position="562"/>
        <end position="642"/>
    </location>
</feature>
<feature type="domain" description="PKD" evidence="6">
    <location>
        <begin position="403"/>
        <end position="483"/>
    </location>
</feature>
<dbReference type="InterPro" id="IPR013783">
    <property type="entry name" value="Ig-like_fold"/>
</dbReference>
<dbReference type="PROSITE" id="PS50215">
    <property type="entry name" value="ADAM_MEPRO"/>
    <property type="match status" value="1"/>
</dbReference>
<dbReference type="Pfam" id="PF18962">
    <property type="entry name" value="Por_Secre_tail"/>
    <property type="match status" value="1"/>
</dbReference>
<feature type="domain" description="PKD" evidence="6">
    <location>
        <begin position="510"/>
        <end position="566"/>
    </location>
</feature>
<feature type="domain" description="PKD" evidence="6">
    <location>
        <begin position="988"/>
        <end position="1035"/>
    </location>
</feature>
<dbReference type="GO" id="GO:0005886">
    <property type="term" value="C:plasma membrane"/>
    <property type="evidence" value="ECO:0007669"/>
    <property type="project" value="TreeGrafter"/>
</dbReference>
<dbReference type="GO" id="GO:0005261">
    <property type="term" value="F:monoatomic cation channel activity"/>
    <property type="evidence" value="ECO:0007669"/>
    <property type="project" value="TreeGrafter"/>
</dbReference>
<dbReference type="GO" id="GO:0006508">
    <property type="term" value="P:proteolysis"/>
    <property type="evidence" value="ECO:0007669"/>
    <property type="project" value="InterPro"/>
</dbReference>
<dbReference type="SMART" id="SM00089">
    <property type="entry name" value="PKD"/>
    <property type="match status" value="10"/>
</dbReference>
<evidence type="ECO:0000259" key="7">
    <source>
        <dbReference type="PROSITE" id="PS50215"/>
    </source>
</evidence>